<evidence type="ECO:0000256" key="1">
    <source>
        <dbReference type="SAM" id="MobiDB-lite"/>
    </source>
</evidence>
<name>A0ABN8PBI2_9CNID</name>
<evidence type="ECO:0000313" key="4">
    <source>
        <dbReference type="Proteomes" id="UP001159405"/>
    </source>
</evidence>
<evidence type="ECO:0000313" key="3">
    <source>
        <dbReference type="EMBL" id="CAH3172251.1"/>
    </source>
</evidence>
<dbReference type="Proteomes" id="UP001159405">
    <property type="component" value="Unassembled WGS sequence"/>
</dbReference>
<sequence>MLKSNSIPMLLVGLHSVTCDSSYPEHLANSSLKNKPFELWRNALLMSVPHGMCHNMLKLNDSKTELLIIVSRQELVKINVNSVQVGTFEIVLASSVRSLGAWFDKNTNKKMQLKIYYHADFLGKPKVVGKICQSRQEKQAQPAAEFDVVRAPPTPPPQMLGLMVWYRAYVSTTCQPISPCDYDDNEGDNRSDDEGRIQAVPLLPLSRAQGER</sequence>
<proteinExistence type="predicted"/>
<gene>
    <name evidence="3" type="ORF">PLOB_00012857</name>
    <name evidence="2" type="ORF">PLOB_00041187</name>
</gene>
<comment type="caution">
    <text evidence="2">The sequence shown here is derived from an EMBL/GenBank/DDBJ whole genome shotgun (WGS) entry which is preliminary data.</text>
</comment>
<evidence type="ECO:0000313" key="2">
    <source>
        <dbReference type="EMBL" id="CAH3140323.1"/>
    </source>
</evidence>
<keyword evidence="4" id="KW-1185">Reference proteome</keyword>
<feature type="compositionally biased region" description="Basic and acidic residues" evidence="1">
    <location>
        <begin position="187"/>
        <end position="196"/>
    </location>
</feature>
<dbReference type="EMBL" id="CALNXK010000064">
    <property type="protein sequence ID" value="CAH3140323.1"/>
    <property type="molecule type" value="Genomic_DNA"/>
</dbReference>
<organism evidence="2 4">
    <name type="scientific">Porites lobata</name>
    <dbReference type="NCBI Taxonomy" id="104759"/>
    <lineage>
        <taxon>Eukaryota</taxon>
        <taxon>Metazoa</taxon>
        <taxon>Cnidaria</taxon>
        <taxon>Anthozoa</taxon>
        <taxon>Hexacorallia</taxon>
        <taxon>Scleractinia</taxon>
        <taxon>Fungiina</taxon>
        <taxon>Poritidae</taxon>
        <taxon>Porites</taxon>
    </lineage>
</organism>
<reference evidence="2 4" key="1">
    <citation type="submission" date="2022-05" db="EMBL/GenBank/DDBJ databases">
        <authorList>
            <consortium name="Genoscope - CEA"/>
            <person name="William W."/>
        </authorList>
    </citation>
    <scope>NUCLEOTIDE SEQUENCE [LARGE SCALE GENOMIC DNA]</scope>
</reference>
<accession>A0ABN8PBI2</accession>
<feature type="region of interest" description="Disordered" evidence="1">
    <location>
        <begin position="180"/>
        <end position="212"/>
    </location>
</feature>
<dbReference type="EMBL" id="CALNXK010000171">
    <property type="protein sequence ID" value="CAH3172251.1"/>
    <property type="molecule type" value="Genomic_DNA"/>
</dbReference>
<protein>
    <submittedName>
        <fullName evidence="2">Uncharacterized protein</fullName>
    </submittedName>
</protein>